<dbReference type="InterPro" id="IPR035401">
    <property type="entry name" value="Urocanase_C"/>
</dbReference>
<dbReference type="RefSeq" id="WP_175372713.1">
    <property type="nucleotide sequence ID" value="NZ_JABWCS010000213.1"/>
</dbReference>
<evidence type="ECO:0000256" key="4">
    <source>
        <dbReference type="ARBA" id="ARBA00022808"/>
    </source>
</evidence>
<dbReference type="GO" id="GO:0019556">
    <property type="term" value="P:L-histidine catabolic process to glutamate and formamide"/>
    <property type="evidence" value="ECO:0007669"/>
    <property type="project" value="UniProtKB-UniPathway"/>
</dbReference>
<comment type="caution">
    <text evidence="13">The sequence shown here is derived from an EMBL/GenBank/DDBJ whole genome shotgun (WGS) entry which is preliminary data.</text>
</comment>
<dbReference type="GO" id="GO:0016153">
    <property type="term" value="F:urocanate hydratase activity"/>
    <property type="evidence" value="ECO:0007669"/>
    <property type="project" value="UniProtKB-UniRule"/>
</dbReference>
<feature type="binding site" evidence="9">
    <location>
        <position position="485"/>
    </location>
    <ligand>
        <name>NAD(+)</name>
        <dbReference type="ChEBI" id="CHEBI:57540"/>
    </ligand>
</feature>
<dbReference type="EC" id="4.2.1.49" evidence="3 9"/>
<keyword evidence="6 9" id="KW-0456">Lyase</keyword>
<evidence type="ECO:0000259" key="10">
    <source>
        <dbReference type="Pfam" id="PF01175"/>
    </source>
</evidence>
<evidence type="ECO:0000256" key="8">
    <source>
        <dbReference type="ARBA" id="ARBA00047623"/>
    </source>
</evidence>
<dbReference type="Proteomes" id="UP000564806">
    <property type="component" value="Unassembled WGS sequence"/>
</dbReference>
<keyword evidence="4 9" id="KW-0369">Histidine metabolism</keyword>
<comment type="function">
    <text evidence="9">Catalyzes the conversion of urocanate to 4-imidazolone-5-propionate.</text>
</comment>
<comment type="similarity">
    <text evidence="2 9">Belongs to the urocanase family.</text>
</comment>
<name>A0A850ETQ5_9BACL</name>
<dbReference type="GO" id="GO:0019557">
    <property type="term" value="P:L-histidine catabolic process to glutamate and formate"/>
    <property type="evidence" value="ECO:0007669"/>
    <property type="project" value="UniProtKB-UniPathway"/>
</dbReference>
<gene>
    <name evidence="9" type="primary">hutU</name>
    <name evidence="13" type="ORF">HPT30_17905</name>
</gene>
<dbReference type="Pfam" id="PF01175">
    <property type="entry name" value="Urocanase"/>
    <property type="match status" value="1"/>
</dbReference>
<dbReference type="GO" id="GO:0005737">
    <property type="term" value="C:cytoplasm"/>
    <property type="evidence" value="ECO:0007669"/>
    <property type="project" value="UniProtKB-SubCell"/>
</dbReference>
<feature type="binding site" evidence="9">
    <location>
        <position position="189"/>
    </location>
    <ligand>
        <name>NAD(+)</name>
        <dbReference type="ChEBI" id="CHEBI:57540"/>
    </ligand>
</feature>
<accession>A0A850ETQ5</accession>
<dbReference type="NCBIfam" id="NF003820">
    <property type="entry name" value="PRK05414.1"/>
    <property type="match status" value="1"/>
</dbReference>
<keyword evidence="5 9" id="KW-0520">NAD</keyword>
<evidence type="ECO:0000256" key="2">
    <source>
        <dbReference type="ARBA" id="ARBA00007578"/>
    </source>
</evidence>
<feature type="binding site" evidence="9">
    <location>
        <begin position="266"/>
        <end position="267"/>
    </location>
    <ligand>
        <name>NAD(+)</name>
        <dbReference type="ChEBI" id="CHEBI:57540"/>
    </ligand>
</feature>
<evidence type="ECO:0000256" key="9">
    <source>
        <dbReference type="HAMAP-Rule" id="MF_00577"/>
    </source>
</evidence>
<dbReference type="Pfam" id="PF17392">
    <property type="entry name" value="Urocanase_C"/>
    <property type="match status" value="1"/>
</dbReference>
<comment type="caution">
    <text evidence="9">Lacks conserved residue(s) required for the propagation of feature annotation.</text>
</comment>
<dbReference type="InterPro" id="IPR038364">
    <property type="entry name" value="Urocanase_central_sf"/>
</dbReference>
<dbReference type="SUPFAM" id="SSF111326">
    <property type="entry name" value="Urocanase"/>
    <property type="match status" value="1"/>
</dbReference>
<dbReference type="AlphaFoldDB" id="A0A850ETQ5"/>
<dbReference type="InterPro" id="IPR035085">
    <property type="entry name" value="Urocanase_Rossmann-like"/>
</dbReference>
<dbReference type="PIRSF" id="PIRSF001423">
    <property type="entry name" value="Urocanate_hydrat"/>
    <property type="match status" value="1"/>
</dbReference>
<dbReference type="InterPro" id="IPR035400">
    <property type="entry name" value="Urocanase_N"/>
</dbReference>
<proteinExistence type="inferred from homology"/>
<evidence type="ECO:0000313" key="13">
    <source>
        <dbReference type="EMBL" id="NUU62222.1"/>
    </source>
</evidence>
<dbReference type="InterPro" id="IPR036190">
    <property type="entry name" value="Urocanase_sf"/>
</dbReference>
<feature type="binding site" evidence="9">
    <location>
        <begin position="256"/>
        <end position="260"/>
    </location>
    <ligand>
        <name>NAD(+)</name>
        <dbReference type="ChEBI" id="CHEBI:57540"/>
    </ligand>
</feature>
<feature type="binding site" evidence="9">
    <location>
        <begin position="169"/>
        <end position="171"/>
    </location>
    <ligand>
        <name>NAD(+)</name>
        <dbReference type="ChEBI" id="CHEBI:57540"/>
    </ligand>
</feature>
<feature type="binding site" evidence="9">
    <location>
        <position position="194"/>
    </location>
    <ligand>
        <name>NAD(+)</name>
        <dbReference type="ChEBI" id="CHEBI:57540"/>
    </ligand>
</feature>
<dbReference type="PANTHER" id="PTHR12216:SF4">
    <property type="entry name" value="UROCANATE HYDRATASE"/>
    <property type="match status" value="1"/>
</dbReference>
<dbReference type="Gene3D" id="3.40.50.10730">
    <property type="entry name" value="Urocanase like domains"/>
    <property type="match status" value="1"/>
</dbReference>
<feature type="domain" description="Urocanase Rossmann-like" evidence="10">
    <location>
        <begin position="133"/>
        <end position="341"/>
    </location>
</feature>
<feature type="binding site" evidence="9">
    <location>
        <begin position="235"/>
        <end position="236"/>
    </location>
    <ligand>
        <name>NAD(+)</name>
        <dbReference type="ChEBI" id="CHEBI:57540"/>
    </ligand>
</feature>
<evidence type="ECO:0000256" key="3">
    <source>
        <dbReference type="ARBA" id="ARBA00011992"/>
    </source>
</evidence>
<dbReference type="PANTHER" id="PTHR12216">
    <property type="entry name" value="UROCANATE HYDRATASE"/>
    <property type="match status" value="1"/>
</dbReference>
<comment type="subcellular location">
    <subcellularLocation>
        <location evidence="9">Cytoplasm</location>
    </subcellularLocation>
</comment>
<dbReference type="Gene3D" id="3.40.1770.10">
    <property type="entry name" value="Urocanase superfamily"/>
    <property type="match status" value="1"/>
</dbReference>
<dbReference type="InterPro" id="IPR023637">
    <property type="entry name" value="Urocanase-like"/>
</dbReference>
<dbReference type="UniPathway" id="UPA00379">
    <property type="reaction ID" value="UER00550"/>
</dbReference>
<comment type="cofactor">
    <cofactor evidence="9">
        <name>NAD(+)</name>
        <dbReference type="ChEBI" id="CHEBI:57540"/>
    </cofactor>
    <text evidence="9">Binds 1 NAD(+) per subunit.</text>
</comment>
<protein>
    <recommendedName>
        <fullName evidence="3 9">Urocanate hydratase</fullName>
        <shortName evidence="9">Urocanase</shortName>
        <ecNumber evidence="3 9">4.2.1.49</ecNumber>
    </recommendedName>
    <alternativeName>
        <fullName evidence="7 9">Imidazolonepropionate hydrolase</fullName>
    </alternativeName>
</protein>
<keyword evidence="9" id="KW-0963">Cytoplasm</keyword>
<evidence type="ECO:0000256" key="6">
    <source>
        <dbReference type="ARBA" id="ARBA00023239"/>
    </source>
</evidence>
<evidence type="ECO:0000256" key="7">
    <source>
        <dbReference type="ARBA" id="ARBA00031640"/>
    </source>
</evidence>
<sequence length="556" mass="60548">MAVTRITAKRGGTLRCKGWRQEALLRMLENVLENGENQKELIVYASLGKAARNWPSYRAIVETLKQLEEDETLVIQSGKPIGIFKTHRQAPLVVMANCNLVGRWATSENFYELQDKGLIIWGGLTAAAWQYIGSQGVIQGTYEIFQSIARLHFGGDLRGRFILTAGLGGMGGAQPLAGNMANAAILCVEVAEERIDKRIAAGYLQRKTDSLDEALFWIKEAVTNGTSISVGLLGNAADVYPELLRRSVQPDVVTDQTSAHDLLYGYIPSGYTPASAAAARKERPAELQAAAGASIAKEVQAMLAFKERGAVVFDNGNNIRSQAVQYGVDNAFDIDIFTEAFLRPLFARAIGPFRWVALSGEADDIRIIDDYILKEFSDNEIVSNWIKLANTYVPFEGLPARIGWFGHQDRSKLALAVNQLVREGKLAGPVAFSRDHLDAGAMTHPNIMTERMKDSSDAISDWPLLNAMLNCSSMADLVAIHSGGGGYSGYMTSAGVTIVADGTEASDLRLRTALDNDTGIGVLRYADAGYDESLEEVQDKGIARIDTTRYEAIPAE</sequence>
<dbReference type="Pfam" id="PF17391">
    <property type="entry name" value="Urocanase_N"/>
    <property type="match status" value="1"/>
</dbReference>
<dbReference type="HAMAP" id="MF_00577">
    <property type="entry name" value="HutU"/>
    <property type="match status" value="1"/>
</dbReference>
<dbReference type="NCBIfam" id="TIGR01228">
    <property type="entry name" value="hutU"/>
    <property type="match status" value="1"/>
</dbReference>
<evidence type="ECO:0000256" key="5">
    <source>
        <dbReference type="ARBA" id="ARBA00023027"/>
    </source>
</evidence>
<evidence type="ECO:0000259" key="12">
    <source>
        <dbReference type="Pfam" id="PF17392"/>
    </source>
</evidence>
<evidence type="ECO:0000256" key="1">
    <source>
        <dbReference type="ARBA" id="ARBA00004794"/>
    </source>
</evidence>
<keyword evidence="14" id="KW-1185">Reference proteome</keyword>
<comment type="catalytic activity">
    <reaction evidence="8 9">
        <text>4-imidazolone-5-propanoate = trans-urocanate + H2O</text>
        <dbReference type="Rhea" id="RHEA:13101"/>
        <dbReference type="ChEBI" id="CHEBI:15377"/>
        <dbReference type="ChEBI" id="CHEBI:17771"/>
        <dbReference type="ChEBI" id="CHEBI:77893"/>
        <dbReference type="EC" id="4.2.1.49"/>
    </reaction>
</comment>
<organism evidence="13 14">
    <name type="scientific">Paenibacillus agri</name>
    <dbReference type="NCBI Taxonomy" id="2744309"/>
    <lineage>
        <taxon>Bacteria</taxon>
        <taxon>Bacillati</taxon>
        <taxon>Bacillota</taxon>
        <taxon>Bacilli</taxon>
        <taxon>Bacillales</taxon>
        <taxon>Paenibacillaceae</taxon>
        <taxon>Paenibacillus</taxon>
    </lineage>
</organism>
<evidence type="ECO:0000313" key="14">
    <source>
        <dbReference type="Proteomes" id="UP000564806"/>
    </source>
</evidence>
<reference evidence="13" key="1">
    <citation type="submission" date="2020-06" db="EMBL/GenBank/DDBJ databases">
        <title>Paenibacillus sp. nov., isolated from soil.</title>
        <authorList>
            <person name="Seo Y.L."/>
        </authorList>
    </citation>
    <scope>NUCLEOTIDE SEQUENCE [LARGE SCALE GENOMIC DNA]</scope>
    <source>
        <strain evidence="13">JW14</strain>
    </source>
</reference>
<dbReference type="InterPro" id="IPR055351">
    <property type="entry name" value="Urocanase"/>
</dbReference>
<evidence type="ECO:0000259" key="11">
    <source>
        <dbReference type="Pfam" id="PF17391"/>
    </source>
</evidence>
<feature type="domain" description="Urocanase N-terminal" evidence="11">
    <location>
        <begin position="6"/>
        <end position="129"/>
    </location>
</feature>
<comment type="pathway">
    <text evidence="1 9">Amino-acid degradation; L-histidine degradation into L-glutamate; N-formimidoyl-L-glutamate from L-histidine: step 2/3.</text>
</comment>
<dbReference type="EMBL" id="JABWCS010000213">
    <property type="protein sequence ID" value="NUU62222.1"/>
    <property type="molecule type" value="Genomic_DNA"/>
</dbReference>
<feature type="domain" description="Urocanase C-terminal" evidence="12">
    <location>
        <begin position="344"/>
        <end position="538"/>
    </location>
</feature>